<reference evidence="3 4" key="1">
    <citation type="submission" date="2020-07" db="EMBL/GenBank/DDBJ databases">
        <title>Sequencing the genomes of 1000 actinobacteria strains.</title>
        <authorList>
            <person name="Klenk H.-P."/>
        </authorList>
    </citation>
    <scope>NUCLEOTIDE SEQUENCE [LARGE SCALE GENOMIC DNA]</scope>
    <source>
        <strain evidence="3 4">DSM 45975</strain>
    </source>
</reference>
<dbReference type="RefSeq" id="WP_182546979.1">
    <property type="nucleotide sequence ID" value="NZ_JACGWZ010000010.1"/>
</dbReference>
<name>A0A839E7D8_9PSEU</name>
<protein>
    <recommendedName>
        <fullName evidence="2">SseB protein N-terminal domain-containing protein</fullName>
    </recommendedName>
</protein>
<feature type="domain" description="SseB protein N-terminal" evidence="2">
    <location>
        <begin position="33"/>
        <end position="143"/>
    </location>
</feature>
<dbReference type="AlphaFoldDB" id="A0A839E7D8"/>
<dbReference type="EMBL" id="JACGWZ010000010">
    <property type="protein sequence ID" value="MBA8827825.1"/>
    <property type="molecule type" value="Genomic_DNA"/>
</dbReference>
<organism evidence="3 4">
    <name type="scientific">Halosaccharopolyspora lacisalsi</name>
    <dbReference type="NCBI Taxonomy" id="1000566"/>
    <lineage>
        <taxon>Bacteria</taxon>
        <taxon>Bacillati</taxon>
        <taxon>Actinomycetota</taxon>
        <taxon>Actinomycetes</taxon>
        <taxon>Pseudonocardiales</taxon>
        <taxon>Pseudonocardiaceae</taxon>
        <taxon>Halosaccharopolyspora</taxon>
    </lineage>
</organism>
<keyword evidence="4" id="KW-1185">Reference proteome</keyword>
<dbReference type="Proteomes" id="UP000569329">
    <property type="component" value="Unassembled WGS sequence"/>
</dbReference>
<comment type="caution">
    <text evidence="3">The sequence shown here is derived from an EMBL/GenBank/DDBJ whole genome shotgun (WGS) entry which is preliminary data.</text>
</comment>
<gene>
    <name evidence="3" type="ORF">FHX42_005232</name>
</gene>
<proteinExistence type="predicted"/>
<sequence>MSSQPRALTVVGDLSDPEPAPAPDDGDEPVALLEAVRAVRAGDGDMDELLALFRDTEVYIETSPVEGGTSVSTVSQDGLNWLPVYTTLERMAAGMVAAGRGAEDVGYAHVLGADLLDGILHALPYGTGLVLDPLAEHVFALPPVSGIVAEPLAVDGQEQHAS</sequence>
<dbReference type="InterPro" id="IPR009839">
    <property type="entry name" value="SseB_N"/>
</dbReference>
<evidence type="ECO:0000259" key="2">
    <source>
        <dbReference type="Pfam" id="PF07179"/>
    </source>
</evidence>
<evidence type="ECO:0000313" key="4">
    <source>
        <dbReference type="Proteomes" id="UP000569329"/>
    </source>
</evidence>
<accession>A0A839E7D8</accession>
<dbReference type="Pfam" id="PF07179">
    <property type="entry name" value="SseB"/>
    <property type="match status" value="1"/>
</dbReference>
<evidence type="ECO:0000256" key="1">
    <source>
        <dbReference type="SAM" id="MobiDB-lite"/>
    </source>
</evidence>
<evidence type="ECO:0000313" key="3">
    <source>
        <dbReference type="EMBL" id="MBA8827825.1"/>
    </source>
</evidence>
<feature type="region of interest" description="Disordered" evidence="1">
    <location>
        <begin position="1"/>
        <end position="28"/>
    </location>
</feature>